<feature type="region of interest" description="Disordered" evidence="2">
    <location>
        <begin position="841"/>
        <end position="860"/>
    </location>
</feature>
<dbReference type="PRINTS" id="PR00153">
    <property type="entry name" value="CSAPPISMRASE"/>
</dbReference>
<dbReference type="PANTHER" id="PTHR11062:SF281">
    <property type="entry name" value="EXOSTOSIN-LIKE 2"/>
    <property type="match status" value="1"/>
</dbReference>
<feature type="compositionally biased region" description="Low complexity" evidence="2">
    <location>
        <begin position="12"/>
        <end position="23"/>
    </location>
</feature>
<dbReference type="GO" id="GO:0003755">
    <property type="term" value="F:peptidyl-prolyl cis-trans isomerase activity"/>
    <property type="evidence" value="ECO:0007669"/>
    <property type="project" value="InterPro"/>
</dbReference>
<dbReference type="InterPro" id="IPR029000">
    <property type="entry name" value="Cyclophilin-like_dom_sf"/>
</dbReference>
<dbReference type="GO" id="GO:0016757">
    <property type="term" value="F:glycosyltransferase activity"/>
    <property type="evidence" value="ECO:0007669"/>
    <property type="project" value="InterPro"/>
</dbReference>
<dbReference type="Gene3D" id="2.40.100.10">
    <property type="entry name" value="Cyclophilin-like"/>
    <property type="match status" value="1"/>
</dbReference>
<reference evidence="4 5" key="1">
    <citation type="submission" date="2020-04" db="EMBL/GenBank/DDBJ databases">
        <title>Perkinsus olseni comparative genomics.</title>
        <authorList>
            <person name="Bogema D.R."/>
        </authorList>
    </citation>
    <scope>NUCLEOTIDE SEQUENCE [LARGE SCALE GENOMIC DNA]</scope>
    <source>
        <strain evidence="4">ATCC PRA-205</strain>
    </source>
</reference>
<dbReference type="Pfam" id="PF00160">
    <property type="entry name" value="Pro_isomerase"/>
    <property type="match status" value="1"/>
</dbReference>
<dbReference type="AlphaFoldDB" id="A0A7J6S0Q2"/>
<evidence type="ECO:0000313" key="5">
    <source>
        <dbReference type="Proteomes" id="UP000574390"/>
    </source>
</evidence>
<evidence type="ECO:0000256" key="1">
    <source>
        <dbReference type="ARBA" id="ARBA00010271"/>
    </source>
</evidence>
<dbReference type="EMBL" id="JABANM010018462">
    <property type="protein sequence ID" value="KAF4726062.1"/>
    <property type="molecule type" value="Genomic_DNA"/>
</dbReference>
<evidence type="ECO:0000256" key="2">
    <source>
        <dbReference type="SAM" id="MobiDB-lite"/>
    </source>
</evidence>
<comment type="similarity">
    <text evidence="1">Belongs to the glycosyltransferase 47 family.</text>
</comment>
<evidence type="ECO:0000313" key="4">
    <source>
        <dbReference type="EMBL" id="KAF4726062.1"/>
    </source>
</evidence>
<proteinExistence type="inferred from homology"/>
<feature type="domain" description="PPIase cyclophilin-type" evidence="3">
    <location>
        <begin position="30"/>
        <end position="158"/>
    </location>
</feature>
<dbReference type="InterPro" id="IPR040911">
    <property type="entry name" value="Exostosin_GT47"/>
</dbReference>
<feature type="region of interest" description="Disordered" evidence="2">
    <location>
        <begin position="1"/>
        <end position="28"/>
    </location>
</feature>
<dbReference type="InterPro" id="IPR004263">
    <property type="entry name" value="Exostosin"/>
</dbReference>
<accession>A0A7J6S0Q2</accession>
<comment type="caution">
    <text evidence="4">The sequence shown here is derived from an EMBL/GenBank/DDBJ whole genome shotgun (WGS) entry which is preliminary data.</text>
</comment>
<evidence type="ECO:0000259" key="3">
    <source>
        <dbReference type="PROSITE" id="PS50072"/>
    </source>
</evidence>
<sequence length="860" mass="96694">MGMSAHRPTDNSSSGGSDSSSGDRTISATATGAADQVVRLRYQNTRMYRIIPGFMCQGGDFNFGNGGMGESIYGQFMRNERFAFSHSKRGVLSMADAGWEHSNNSNFFITFGPQKHLDSKHVAFGAIEHGMEVLDAIEKVGTIGGKPKRPVIIHKSGELNVDLLRREAIEANEDLPLGSEEYVERSADSWGNPDPEIDDDDVYCMPERLTMPDQYSPVPDHLFRRAKAQWDNQLGAGMIGYSCAVLLIHQLLPAASHRRCSQTPARLLEEFGEGGFWEYVGRWSTFHVDTAVALNNMREFRSWLSAISEREEADCRTGSGVLALLSAIAADYDSGKKSARKLLEKGRRLIEEGRSEGSAVEWDWGGIDRQLEVMGRLLDLPLEDEYEREARRSEATGNCFGTNLHIFVYEYHSNLPKFDTGRRAPFDKADREYLPLFREGPPLTCAFGMYASEVYFPRLLRMHPGCLTDDPGRADIFLLPSYFKCLDMLDWLDDFGPPNSNESVAGMLLEEVMNLAHSEGFLDRRGGVDHVMLWSWGKYPCAVQEESSQWQRYAGSIQNLQVEGVCGGGAKRNFPTGFSPWKDIIIPGYVDLWRIEELRKFNRPLAERSIFVAFHGRHGGMDETYANVSIRTRLIDELSGKADVSIGGFVEEYHEVVGNSIYCVAPRGVTPWTIHFYVAIFAGCIPVLISDDFQLPFPSEIDYSRFVIRWGEEESLECLYDYLKTISVKDGMKMRAYMESIECWLNYWSEVPGCSPVVGALRGLRRNDVLFVVAMDRQLAVLPAPPPQSDGTVRSRVQCPRQPPKVYSVQEIDIELKALKIENQIIQSMISRLELERTRALGSSCSGKSSRSRRQTSARP</sequence>
<dbReference type="Pfam" id="PF03016">
    <property type="entry name" value="Exostosin_GT47"/>
    <property type="match status" value="1"/>
</dbReference>
<gene>
    <name evidence="4" type="ORF">FOZ62_023316</name>
</gene>
<feature type="compositionally biased region" description="Basic residues" evidence="2">
    <location>
        <begin position="850"/>
        <end position="860"/>
    </location>
</feature>
<dbReference type="PANTHER" id="PTHR11062">
    <property type="entry name" value="EXOSTOSIN HEPARAN SULFATE GLYCOSYLTRANSFERASE -RELATED"/>
    <property type="match status" value="1"/>
</dbReference>
<dbReference type="PROSITE" id="PS50072">
    <property type="entry name" value="CSA_PPIASE_2"/>
    <property type="match status" value="1"/>
</dbReference>
<protein>
    <recommendedName>
        <fullName evidence="3">PPIase cyclophilin-type domain-containing protein</fullName>
    </recommendedName>
</protein>
<dbReference type="SUPFAM" id="SSF50891">
    <property type="entry name" value="Cyclophilin-like"/>
    <property type="match status" value="1"/>
</dbReference>
<name>A0A7J6S0Q2_PEROL</name>
<organism evidence="4 5">
    <name type="scientific">Perkinsus olseni</name>
    <name type="common">Perkinsus atlanticus</name>
    <dbReference type="NCBI Taxonomy" id="32597"/>
    <lineage>
        <taxon>Eukaryota</taxon>
        <taxon>Sar</taxon>
        <taxon>Alveolata</taxon>
        <taxon>Perkinsozoa</taxon>
        <taxon>Perkinsea</taxon>
        <taxon>Perkinsida</taxon>
        <taxon>Perkinsidae</taxon>
        <taxon>Perkinsus</taxon>
    </lineage>
</organism>
<dbReference type="Proteomes" id="UP000574390">
    <property type="component" value="Unassembled WGS sequence"/>
</dbReference>
<dbReference type="InterPro" id="IPR002130">
    <property type="entry name" value="Cyclophilin-type_PPIase_dom"/>
</dbReference>